<evidence type="ECO:0000313" key="4">
    <source>
        <dbReference type="EMBL" id="CRK13461.1"/>
    </source>
</evidence>
<keyword evidence="2" id="KW-0732">Signal</keyword>
<keyword evidence="6" id="KW-1185">Reference proteome</keyword>
<evidence type="ECO:0000313" key="7">
    <source>
        <dbReference type="Proteomes" id="UP000045706"/>
    </source>
</evidence>
<dbReference type="Gene3D" id="3.30.70.100">
    <property type="match status" value="1"/>
</dbReference>
<evidence type="ECO:0000313" key="5">
    <source>
        <dbReference type="EMBL" id="CRK20491.1"/>
    </source>
</evidence>
<feature type="chain" id="PRO_5011852519" description="EthD domain-containing protein" evidence="2">
    <location>
        <begin position="16"/>
        <end position="184"/>
    </location>
</feature>
<dbReference type="Proteomes" id="UP000045706">
    <property type="component" value="Unassembled WGS sequence"/>
</dbReference>
<organism evidence="5 6">
    <name type="scientific">Verticillium longisporum</name>
    <name type="common">Verticillium dahliae var. longisporum</name>
    <dbReference type="NCBI Taxonomy" id="100787"/>
    <lineage>
        <taxon>Eukaryota</taxon>
        <taxon>Fungi</taxon>
        <taxon>Dikarya</taxon>
        <taxon>Ascomycota</taxon>
        <taxon>Pezizomycotina</taxon>
        <taxon>Sordariomycetes</taxon>
        <taxon>Hypocreomycetidae</taxon>
        <taxon>Glomerellales</taxon>
        <taxon>Plectosphaerellaceae</taxon>
        <taxon>Verticillium</taxon>
    </lineage>
</organism>
<name>A0A0G4LEQ0_VERLO</name>
<dbReference type="EMBL" id="CVQH01011669">
    <property type="protein sequence ID" value="CRK20491.1"/>
    <property type="molecule type" value="Genomic_DNA"/>
</dbReference>
<accession>A0A0G4LEQ0</accession>
<dbReference type="AlphaFoldDB" id="A0A0G4LEQ0"/>
<evidence type="ECO:0000313" key="6">
    <source>
        <dbReference type="Proteomes" id="UP000044602"/>
    </source>
</evidence>
<evidence type="ECO:0000256" key="1">
    <source>
        <dbReference type="ARBA" id="ARBA00005986"/>
    </source>
</evidence>
<dbReference type="GO" id="GO:0016491">
    <property type="term" value="F:oxidoreductase activity"/>
    <property type="evidence" value="ECO:0007669"/>
    <property type="project" value="InterPro"/>
</dbReference>
<evidence type="ECO:0000256" key="2">
    <source>
        <dbReference type="SAM" id="SignalP"/>
    </source>
</evidence>
<dbReference type="EMBL" id="CVQI01004113">
    <property type="protein sequence ID" value="CRK13461.1"/>
    <property type="molecule type" value="Genomic_DNA"/>
</dbReference>
<dbReference type="InterPro" id="IPR011008">
    <property type="entry name" value="Dimeric_a/b-barrel"/>
</dbReference>
<evidence type="ECO:0000259" key="3">
    <source>
        <dbReference type="Pfam" id="PF07110"/>
    </source>
</evidence>
<dbReference type="Proteomes" id="UP000044602">
    <property type="component" value="Unassembled WGS sequence"/>
</dbReference>
<proteinExistence type="inferred from homology"/>
<feature type="signal peptide" evidence="2">
    <location>
        <begin position="1"/>
        <end position="15"/>
    </location>
</feature>
<comment type="similarity">
    <text evidence="1">Belongs to the tpcK family.</text>
</comment>
<gene>
    <name evidence="5" type="ORF">BN1708_012883</name>
    <name evidence="4" type="ORF">BN1723_010044</name>
</gene>
<sequence length="184" mass="21009">MKFAAALSVASLVSATYSRCAPHVNASVPAMPGALDQCCYLTYKAACTMNMERMFHVKLFYNRKQGITPEQFNHYWAYNHAELATPFHLRLGVVKYSQYHSTPEFRDFGRVENAPPILEFDGAAEFWVHNLETFQSMGSDPEYLNKIQPDEANFIDPESIRMVTGVDYIVMENQHTVVEHGRSF</sequence>
<dbReference type="Pfam" id="PF07110">
    <property type="entry name" value="EthD"/>
    <property type="match status" value="1"/>
</dbReference>
<reference evidence="6 7" key="1">
    <citation type="submission" date="2015-05" db="EMBL/GenBank/DDBJ databases">
        <authorList>
            <person name="Fogelqvist Johan"/>
        </authorList>
    </citation>
    <scope>NUCLEOTIDE SEQUENCE [LARGE SCALE GENOMIC DNA]</scope>
    <source>
        <strain evidence="5">VL1</strain>
        <strain evidence="4">VL2</strain>
    </source>
</reference>
<dbReference type="InterPro" id="IPR009799">
    <property type="entry name" value="EthD_dom"/>
</dbReference>
<protein>
    <recommendedName>
        <fullName evidence="3">EthD domain-containing protein</fullName>
    </recommendedName>
</protein>
<dbReference type="SUPFAM" id="SSF54909">
    <property type="entry name" value="Dimeric alpha+beta barrel"/>
    <property type="match status" value="1"/>
</dbReference>
<dbReference type="STRING" id="100787.A0A0G4LEQ0"/>
<feature type="domain" description="EthD" evidence="3">
    <location>
        <begin position="64"/>
        <end position="157"/>
    </location>
</feature>